<sequence>MADKGLVETKAIASLCDQLEQALSLSPQSQLPPEILAEIFIHTLPQASDSGWECYWDREDASPADDIDISSGAASPSNDVSSLASGSLSFGSTAFGDLEGANATGRGAGGREGRGSFSVADSLGASPSYRPRASGFFSSSNPPETGEGLPSVSRTSTLLAITHVSTSWRNIAIRTPELWNRMCFEYTYFDSASSVPSDLHAHAYASAFPVYPENPFRVVGAAGSNNGVRGRERPESDREVDPRSNLLRLWMERSHPLPIHLALTPRYALLPSTPLHPSTLAVLTAHSNRIRTLAIDAPVKTVLQPLFSPFAGEEVAFGALEGLSIKANLVDSVSVAQPIRGFEACPMLRRVSLDLAPAQPGVLAIDWGKITHLDMLNARAPVNRGRWIHLVRACPKLVVGRFWVTSQSDYMHLAPPPSSTFLTDGNATLSTPFAMDDLVELVIEYRGSDSLSSLFHNLSFGKLRNLEVRCEPGERFFHDRMNLGSWNKLVGRFGRGLRRLVLTGLGCSVDNLLLFLRTLDALEELKLDIPNLEDDRLVGAFCVRRAQTPGSSESPLLPHLRRLWFRVNRFDSDSSRVYRDVVQTRVALAEGRDGVGCFYLILHFDRAKWYGRSIDLVDHLGLDDDAYGYLRAHVVIRHVSAYERL</sequence>
<comment type="caution">
    <text evidence="1">The sequence shown here is derived from an EMBL/GenBank/DDBJ whole genome shotgun (WGS) entry which is preliminary data.</text>
</comment>
<keyword evidence="2" id="KW-1185">Reference proteome</keyword>
<name>A8N4E8_COPC7</name>
<dbReference type="Proteomes" id="UP000001861">
    <property type="component" value="Unassembled WGS sequence"/>
</dbReference>
<dbReference type="RefSeq" id="XP_001829743.1">
    <property type="nucleotide sequence ID" value="XM_001829691.1"/>
</dbReference>
<dbReference type="AlphaFoldDB" id="A8N4E8"/>
<dbReference type="KEGG" id="cci:CC1G_09632"/>
<protein>
    <submittedName>
        <fullName evidence="1">Uncharacterized protein</fullName>
    </submittedName>
</protein>
<accession>A8N4E8</accession>
<dbReference type="EMBL" id="AACS02000003">
    <property type="protein sequence ID" value="EAU92111.1"/>
    <property type="molecule type" value="Genomic_DNA"/>
</dbReference>
<proteinExistence type="predicted"/>
<evidence type="ECO:0000313" key="2">
    <source>
        <dbReference type="Proteomes" id="UP000001861"/>
    </source>
</evidence>
<dbReference type="GeneID" id="6006179"/>
<dbReference type="OrthoDB" id="2886770at2759"/>
<gene>
    <name evidence="1" type="ORF">CC1G_09632</name>
</gene>
<evidence type="ECO:0000313" key="1">
    <source>
        <dbReference type="EMBL" id="EAU92111.1"/>
    </source>
</evidence>
<dbReference type="VEuPathDB" id="FungiDB:CC1G_09632"/>
<dbReference type="InParanoid" id="A8N4E8"/>
<reference evidence="1 2" key="1">
    <citation type="journal article" date="2010" name="Proc. Natl. Acad. Sci. U.S.A.">
        <title>Insights into evolution of multicellular fungi from the assembled chromosomes of the mushroom Coprinopsis cinerea (Coprinus cinereus).</title>
        <authorList>
            <person name="Stajich J.E."/>
            <person name="Wilke S.K."/>
            <person name="Ahren D."/>
            <person name="Au C.H."/>
            <person name="Birren B.W."/>
            <person name="Borodovsky M."/>
            <person name="Burns C."/>
            <person name="Canback B."/>
            <person name="Casselton L.A."/>
            <person name="Cheng C.K."/>
            <person name="Deng J."/>
            <person name="Dietrich F.S."/>
            <person name="Fargo D.C."/>
            <person name="Farman M.L."/>
            <person name="Gathman A.C."/>
            <person name="Goldberg J."/>
            <person name="Guigo R."/>
            <person name="Hoegger P.J."/>
            <person name="Hooker J.B."/>
            <person name="Huggins A."/>
            <person name="James T.Y."/>
            <person name="Kamada T."/>
            <person name="Kilaru S."/>
            <person name="Kodira C."/>
            <person name="Kues U."/>
            <person name="Kupfer D."/>
            <person name="Kwan H.S."/>
            <person name="Lomsadze A."/>
            <person name="Li W."/>
            <person name="Lilly W.W."/>
            <person name="Ma L.J."/>
            <person name="Mackey A.J."/>
            <person name="Manning G."/>
            <person name="Martin F."/>
            <person name="Muraguchi H."/>
            <person name="Natvig D.O."/>
            <person name="Palmerini H."/>
            <person name="Ramesh M.A."/>
            <person name="Rehmeyer C.J."/>
            <person name="Roe B.A."/>
            <person name="Shenoy N."/>
            <person name="Stanke M."/>
            <person name="Ter-Hovhannisyan V."/>
            <person name="Tunlid A."/>
            <person name="Velagapudi R."/>
            <person name="Vision T.J."/>
            <person name="Zeng Q."/>
            <person name="Zolan M.E."/>
            <person name="Pukkila P.J."/>
        </authorList>
    </citation>
    <scope>NUCLEOTIDE SEQUENCE [LARGE SCALE GENOMIC DNA]</scope>
    <source>
        <strain evidence="2">Okayama-7 / 130 / ATCC MYA-4618 / FGSC 9003</strain>
    </source>
</reference>
<organism evidence="1 2">
    <name type="scientific">Coprinopsis cinerea (strain Okayama-7 / 130 / ATCC MYA-4618 / FGSC 9003)</name>
    <name type="common">Inky cap fungus</name>
    <name type="synonym">Hormographiella aspergillata</name>
    <dbReference type="NCBI Taxonomy" id="240176"/>
    <lineage>
        <taxon>Eukaryota</taxon>
        <taxon>Fungi</taxon>
        <taxon>Dikarya</taxon>
        <taxon>Basidiomycota</taxon>
        <taxon>Agaricomycotina</taxon>
        <taxon>Agaricomycetes</taxon>
        <taxon>Agaricomycetidae</taxon>
        <taxon>Agaricales</taxon>
        <taxon>Agaricineae</taxon>
        <taxon>Psathyrellaceae</taxon>
        <taxon>Coprinopsis</taxon>
    </lineage>
</organism>